<dbReference type="CDD" id="cd01949">
    <property type="entry name" value="GGDEF"/>
    <property type="match status" value="1"/>
</dbReference>
<name>A0A0K6HW13_9BURK</name>
<dbReference type="SUPFAM" id="SSF55073">
    <property type="entry name" value="Nucleotide cyclase"/>
    <property type="match status" value="1"/>
</dbReference>
<dbReference type="AlphaFoldDB" id="A0A0K6HW13"/>
<sequence>MTAPTLQQNNLADLFELAPVSLWVEDFSALRELFDQWRAQGVSDLRAWLQDRPERVAECAARIKVLQVNRRTLELFEARDLEHLEANLDRVFRDDMHREHLEELLQLWNGATRYSSQTVNYTLSGRRLDVQLNAHVLPGHEASWSRVLFAIEDVSDRLRAERQLHSSEQYARGLFKHSPVSLWVEDFSAVRQLLELLRAQGITDFTTFLRVHPEFIDRCMQEIRVLDVNQQTLDLVGASDRAHLLRNLQHIFRDDMRVHFADQLIDLWHGRLTQQREIINYHLNGQTIHAHMQFAVMPGHTDDWAMVLVSLTDITARKKAEAYLEYLGTHDVLTGLRNRTFFADEINRLERKDAWPVSVLMLDLNSLKAVNDELGHAAGDALLRRAGEVLSKLVEKPQVAARVGGDEFVLLLPDLDVAATRALSQRLLELVELNNQFYQTPRLSFSMGVATRMAGERLETTINRADQQMYAAKRSFYDQTDFNRRQG</sequence>
<dbReference type="InterPro" id="IPR052155">
    <property type="entry name" value="Biofilm_reg_signaling"/>
</dbReference>
<dbReference type="PANTHER" id="PTHR44757">
    <property type="entry name" value="DIGUANYLATE CYCLASE DGCP"/>
    <property type="match status" value="1"/>
</dbReference>
<dbReference type="Pfam" id="PF13426">
    <property type="entry name" value="PAS_9"/>
    <property type="match status" value="1"/>
</dbReference>
<reference evidence="3" key="1">
    <citation type="submission" date="2015-08" db="EMBL/GenBank/DDBJ databases">
        <authorList>
            <person name="Varghese N."/>
        </authorList>
    </citation>
    <scope>NUCLEOTIDE SEQUENCE [LARGE SCALE GENOMIC DNA]</scope>
    <source>
        <strain evidence="3">DSM 18181</strain>
    </source>
</reference>
<dbReference type="STRING" id="339866.GCA_001418255_00818"/>
<organism evidence="2 3">
    <name type="scientific">Thiomonas bhubaneswarensis</name>
    <dbReference type="NCBI Taxonomy" id="339866"/>
    <lineage>
        <taxon>Bacteria</taxon>
        <taxon>Pseudomonadati</taxon>
        <taxon>Pseudomonadota</taxon>
        <taxon>Betaproteobacteria</taxon>
        <taxon>Burkholderiales</taxon>
        <taxon>Thiomonas</taxon>
    </lineage>
</organism>
<dbReference type="EMBL" id="CYHF01000002">
    <property type="protein sequence ID" value="CUA94993.1"/>
    <property type="molecule type" value="Genomic_DNA"/>
</dbReference>
<evidence type="ECO:0000313" key="3">
    <source>
        <dbReference type="Proteomes" id="UP000183649"/>
    </source>
</evidence>
<keyword evidence="3" id="KW-1185">Reference proteome</keyword>
<dbReference type="Pfam" id="PF00990">
    <property type="entry name" value="GGDEF"/>
    <property type="match status" value="1"/>
</dbReference>
<dbReference type="OrthoDB" id="9812260at2"/>
<dbReference type="InterPro" id="IPR035965">
    <property type="entry name" value="PAS-like_dom_sf"/>
</dbReference>
<dbReference type="InterPro" id="IPR000160">
    <property type="entry name" value="GGDEF_dom"/>
</dbReference>
<feature type="domain" description="GGDEF" evidence="1">
    <location>
        <begin position="355"/>
        <end position="485"/>
    </location>
</feature>
<protein>
    <submittedName>
        <fullName evidence="2">Diguanylate cyclase (GGDEF) domain</fullName>
    </submittedName>
</protein>
<proteinExistence type="predicted"/>
<evidence type="ECO:0000313" key="2">
    <source>
        <dbReference type="EMBL" id="CUA94993.1"/>
    </source>
</evidence>
<dbReference type="InterPro" id="IPR043128">
    <property type="entry name" value="Rev_trsase/Diguanyl_cyclase"/>
</dbReference>
<evidence type="ECO:0000259" key="1">
    <source>
        <dbReference type="PROSITE" id="PS50887"/>
    </source>
</evidence>
<dbReference type="InterPro" id="IPR029787">
    <property type="entry name" value="Nucleotide_cyclase"/>
</dbReference>
<accession>A0A0K6HW13</accession>
<dbReference type="PANTHER" id="PTHR44757:SF2">
    <property type="entry name" value="BIOFILM ARCHITECTURE MAINTENANCE PROTEIN MBAA"/>
    <property type="match status" value="1"/>
</dbReference>
<dbReference type="SMART" id="SM00267">
    <property type="entry name" value="GGDEF"/>
    <property type="match status" value="1"/>
</dbReference>
<dbReference type="NCBIfam" id="TIGR00254">
    <property type="entry name" value="GGDEF"/>
    <property type="match status" value="1"/>
</dbReference>
<dbReference type="Gene3D" id="3.30.450.20">
    <property type="entry name" value="PAS domain"/>
    <property type="match status" value="2"/>
</dbReference>
<dbReference type="SUPFAM" id="SSF55785">
    <property type="entry name" value="PYP-like sensor domain (PAS domain)"/>
    <property type="match status" value="2"/>
</dbReference>
<dbReference type="PROSITE" id="PS50887">
    <property type="entry name" value="GGDEF"/>
    <property type="match status" value="1"/>
</dbReference>
<dbReference type="Proteomes" id="UP000183649">
    <property type="component" value="Unassembled WGS sequence"/>
</dbReference>
<dbReference type="RefSeq" id="WP_055449741.1">
    <property type="nucleotide sequence ID" value="NZ_CYHF01000002.1"/>
</dbReference>
<dbReference type="InterPro" id="IPR000014">
    <property type="entry name" value="PAS"/>
</dbReference>
<gene>
    <name evidence="2" type="ORF">Ga0061069_102294</name>
</gene>
<dbReference type="Gene3D" id="3.30.70.270">
    <property type="match status" value="1"/>
</dbReference>